<keyword evidence="2" id="KW-0548">Nucleotidyltransferase</keyword>
<dbReference type="Proteomes" id="UP000531840">
    <property type="component" value="Unassembled WGS sequence"/>
</dbReference>
<sequence>MSTQPLISASRFYQRWLGAAPERAAQVAQLVRAPLDGLDFAAALAEQSNAATPPLPAERAMRRLRNLLVCGLIARDLGGQADLNEVVTAMTGFADFAIRTHVDAIMAEMVALHGMPVGEESGEEQALM</sequence>
<name>A0ABX2T4B8_9BACL</name>
<feature type="domain" description="Glutamate-ammonia ligase adenylyltransferase repeated" evidence="1">
    <location>
        <begin position="6"/>
        <end position="127"/>
    </location>
</feature>
<dbReference type="SUPFAM" id="SSF81301">
    <property type="entry name" value="Nucleotidyltransferase"/>
    <property type="match status" value="1"/>
</dbReference>
<dbReference type="InterPro" id="IPR005190">
    <property type="entry name" value="GlnE_rpt_dom"/>
</dbReference>
<organism evidence="2 3">
    <name type="scientific">Gemelliphila palaticanis</name>
    <dbReference type="NCBI Taxonomy" id="81950"/>
    <lineage>
        <taxon>Bacteria</taxon>
        <taxon>Bacillati</taxon>
        <taxon>Bacillota</taxon>
        <taxon>Bacilli</taxon>
        <taxon>Bacillales</taxon>
        <taxon>Gemellaceae</taxon>
        <taxon>Gemelliphila</taxon>
    </lineage>
</organism>
<accession>A0ABX2T4B8</accession>
<dbReference type="InterPro" id="IPR043519">
    <property type="entry name" value="NT_sf"/>
</dbReference>
<feature type="non-terminal residue" evidence="2">
    <location>
        <position position="128"/>
    </location>
</feature>
<dbReference type="Pfam" id="PF03710">
    <property type="entry name" value="GlnE"/>
    <property type="match status" value="1"/>
</dbReference>
<protein>
    <submittedName>
        <fullName evidence="2">Bifunctional glutamine synthetase adenylyltransferase/deadenyltransferase</fullName>
    </submittedName>
</protein>
<keyword evidence="3" id="KW-1185">Reference proteome</keyword>
<proteinExistence type="predicted"/>
<dbReference type="Gene3D" id="3.30.460.10">
    <property type="entry name" value="Beta Polymerase, domain 2"/>
    <property type="match status" value="1"/>
</dbReference>
<dbReference type="GO" id="GO:0016779">
    <property type="term" value="F:nucleotidyltransferase activity"/>
    <property type="evidence" value="ECO:0007669"/>
    <property type="project" value="UniProtKB-KW"/>
</dbReference>
<keyword evidence="2" id="KW-0808">Transferase</keyword>
<gene>
    <name evidence="2" type="ORF">HZY85_08810</name>
</gene>
<dbReference type="EMBL" id="JACBYF010000156">
    <property type="protein sequence ID" value="NYS48264.1"/>
    <property type="molecule type" value="Genomic_DNA"/>
</dbReference>
<evidence type="ECO:0000259" key="1">
    <source>
        <dbReference type="Pfam" id="PF03710"/>
    </source>
</evidence>
<evidence type="ECO:0000313" key="3">
    <source>
        <dbReference type="Proteomes" id="UP000531840"/>
    </source>
</evidence>
<comment type="caution">
    <text evidence="2">The sequence shown here is derived from an EMBL/GenBank/DDBJ whole genome shotgun (WGS) entry which is preliminary data.</text>
</comment>
<evidence type="ECO:0000313" key="2">
    <source>
        <dbReference type="EMBL" id="NYS48264.1"/>
    </source>
</evidence>
<reference evidence="2 3" key="1">
    <citation type="submission" date="2020-07" db="EMBL/GenBank/DDBJ databases">
        <title>MOT database genomes.</title>
        <authorList>
            <person name="Joseph S."/>
            <person name="Aduse-Opoku J."/>
            <person name="Hashim A."/>
            <person name="Wade W."/>
            <person name="Curtis M."/>
        </authorList>
    </citation>
    <scope>NUCLEOTIDE SEQUENCE [LARGE SCALE GENOMIC DNA]</scope>
    <source>
        <strain evidence="2 3">CIP 106318</strain>
    </source>
</reference>